<dbReference type="EMBL" id="AB366653">
    <property type="protein sequence ID" value="BAG41578.1"/>
    <property type="molecule type" value="Genomic_DNA"/>
</dbReference>
<evidence type="ECO:0000313" key="2">
    <source>
        <dbReference type="Proteomes" id="UP000001034"/>
    </source>
</evidence>
<proteinExistence type="predicted"/>
<accession>B2ZXZ1</accession>
<organism evidence="1 2">
    <name type="scientific">Ralstonia phage phiRSL1</name>
    <dbReference type="NCBI Taxonomy" id="1980924"/>
    <lineage>
        <taxon>Viruses</taxon>
        <taxon>Duplodnaviria</taxon>
        <taxon>Heunggongvirae</taxon>
        <taxon>Uroviricota</taxon>
        <taxon>Caudoviricetes</taxon>
        <taxon>Mieseafarmvirus</taxon>
        <taxon>Mieseafarmvirus RSL1</taxon>
    </lineage>
</organism>
<evidence type="ECO:0000313" key="1">
    <source>
        <dbReference type="EMBL" id="BAG41578.1"/>
    </source>
</evidence>
<protein>
    <submittedName>
        <fullName evidence="1">Uncharacterized protein</fullName>
    </submittedName>
</protein>
<dbReference type="KEGG" id="vg:6369922"/>
<dbReference type="GeneID" id="6369922"/>
<dbReference type="RefSeq" id="YP_001950008.1">
    <property type="nucleotide sequence ID" value="NC_010811.2"/>
</dbReference>
<keyword evidence="2" id="KW-1185">Reference proteome</keyword>
<dbReference type="Proteomes" id="UP000001034">
    <property type="component" value="Segment"/>
</dbReference>
<sequence>MGSCTQRRREGVVMYEIKAAVDRLKATEVVAGYSGTKVGDLNKYVRALNPKVKPIGNSGMGGGGRAGEAACLVSAEDALDLVNALIKDGWTGRRTSKRAGPPGREATKYEYMIYRPKDDLPGLPYITVSKPASDGKCRIRLSQETAAAIRSRRNSKFMFNPVKRYK</sequence>
<name>B2ZXZ1_9CAUD</name>
<reference evidence="1 2" key="1">
    <citation type="journal article" date="2010" name="Virology">
        <title>A jumbo phage infecting the phytopathogen Ralstonia solanacearum defines a new lineage of the Myoviridae family.</title>
        <authorList>
            <person name="Yamada T."/>
            <person name="Satoh S."/>
            <person name="Ishikawa H."/>
            <person name="Fujiwara A."/>
            <person name="Kawasaki T."/>
            <person name="Fujie M."/>
            <person name="Ogata H."/>
        </authorList>
    </citation>
    <scope>NUCLEOTIDE SEQUENCE [LARGE SCALE GENOMIC DNA]</scope>
</reference>